<feature type="compositionally biased region" description="Basic and acidic residues" evidence="1">
    <location>
        <begin position="203"/>
        <end position="266"/>
    </location>
</feature>
<protein>
    <recommendedName>
        <fullName evidence="2">DUF3752 domain-containing protein</fullName>
    </recommendedName>
</protein>
<feature type="domain" description="DUF3752" evidence="2">
    <location>
        <begin position="75"/>
        <end position="180"/>
    </location>
</feature>
<feature type="compositionally biased region" description="Basic residues" evidence="1">
    <location>
        <begin position="299"/>
        <end position="317"/>
    </location>
</feature>
<dbReference type="PANTHER" id="PTHR46370">
    <property type="entry name" value="GPALPP MOTIFS-CONTAINING PROTEIN 1"/>
    <property type="match status" value="1"/>
</dbReference>
<keyword evidence="4" id="KW-1185">Reference proteome</keyword>
<feature type="compositionally biased region" description="Basic and acidic residues" evidence="1">
    <location>
        <begin position="96"/>
        <end position="120"/>
    </location>
</feature>
<accession>A0ABY8EYF3</accession>
<reference evidence="3 4" key="1">
    <citation type="journal article" date="2020" name="Elife">
        <title>Loss of centromere function drives karyotype evolution in closely related Malassezia species.</title>
        <authorList>
            <person name="Sankaranarayanan S.R."/>
            <person name="Ianiri G."/>
            <person name="Coelho M.A."/>
            <person name="Reza M.H."/>
            <person name="Thimmappa B.C."/>
            <person name="Ganguly P."/>
            <person name="Vadnala R.N."/>
            <person name="Sun S."/>
            <person name="Siddharthan R."/>
            <person name="Tellgren-Roth C."/>
            <person name="Dawson T.L."/>
            <person name="Heitman J."/>
            <person name="Sanyal K."/>
        </authorList>
    </citation>
    <scope>NUCLEOTIDE SEQUENCE [LARGE SCALE GENOMIC DNA]</scope>
    <source>
        <strain evidence="3">CBS14141</strain>
    </source>
</reference>
<feature type="compositionally biased region" description="Basic and acidic residues" evidence="1">
    <location>
        <begin position="274"/>
        <end position="298"/>
    </location>
</feature>
<evidence type="ECO:0000313" key="4">
    <source>
        <dbReference type="Proteomes" id="UP000818624"/>
    </source>
</evidence>
<evidence type="ECO:0000313" key="3">
    <source>
        <dbReference type="EMBL" id="WFD49515.1"/>
    </source>
</evidence>
<feature type="compositionally biased region" description="Basic and acidic residues" evidence="1">
    <location>
        <begin position="165"/>
        <end position="196"/>
    </location>
</feature>
<dbReference type="InterPro" id="IPR046331">
    <property type="entry name" value="GPAM1-like"/>
</dbReference>
<dbReference type="Pfam" id="PF12572">
    <property type="entry name" value="DUF3752"/>
    <property type="match status" value="1"/>
</dbReference>
<name>A0ABY8EYF3_MALFU</name>
<dbReference type="EMBL" id="CP046238">
    <property type="protein sequence ID" value="WFD49515.1"/>
    <property type="molecule type" value="Genomic_DNA"/>
</dbReference>
<dbReference type="PANTHER" id="PTHR46370:SF1">
    <property type="entry name" value="GPALPP MOTIFS-CONTAINING PROTEIN 1"/>
    <property type="match status" value="1"/>
</dbReference>
<evidence type="ECO:0000259" key="2">
    <source>
        <dbReference type="Pfam" id="PF12572"/>
    </source>
</evidence>
<organism evidence="3 4">
    <name type="scientific">Malassezia furfur</name>
    <name type="common">Pityriasis versicolor infection agent</name>
    <name type="synonym">Pityrosporum furfur</name>
    <dbReference type="NCBI Taxonomy" id="55194"/>
    <lineage>
        <taxon>Eukaryota</taxon>
        <taxon>Fungi</taxon>
        <taxon>Dikarya</taxon>
        <taxon>Basidiomycota</taxon>
        <taxon>Ustilaginomycotina</taxon>
        <taxon>Malasseziomycetes</taxon>
        <taxon>Malasseziales</taxon>
        <taxon>Malasseziaceae</taxon>
        <taxon>Malassezia</taxon>
    </lineage>
</organism>
<evidence type="ECO:0000256" key="1">
    <source>
        <dbReference type="SAM" id="MobiDB-lite"/>
    </source>
</evidence>
<feature type="compositionally biased region" description="Low complexity" evidence="1">
    <location>
        <begin position="36"/>
        <end position="48"/>
    </location>
</feature>
<dbReference type="InterPro" id="IPR022226">
    <property type="entry name" value="DUF3752"/>
</dbReference>
<feature type="region of interest" description="Disordered" evidence="1">
    <location>
        <begin position="1"/>
        <end position="338"/>
    </location>
</feature>
<proteinExistence type="predicted"/>
<sequence length="374" mass="43064">MSDSDAEVGPMPAGAPVRAHDDGADAFREREVRMRAAQADAAAAAAAQKSERPAWMVEMPDDAGPPAWRPGAGPLRPRGFHQGGRVQRHGGAGGETSEHARRLWTETPEQRAQRILRGGDDAAADAAADEDARERLAREQAAKRDAEIRAQIEQMDPTRRAPLMEQHRQKQIDEVKRRRAERDGAERGERGERGEPGESGESGEGKWSEGRAREWRGSEKDRERSEGRERARSERHERERAERHARHERERAERHERHERERAERHERHRRERHERERERSERHRDDRHRDERSERHRSERHRHRRRSASPPRRKTRAEREAEDLAHPPTPLFDKDKVLGAGARMMDERARARTVADAAELGARFANGARGAFL</sequence>
<feature type="compositionally biased region" description="Low complexity" evidence="1">
    <location>
        <begin position="62"/>
        <end position="77"/>
    </location>
</feature>
<feature type="compositionally biased region" description="Basic and acidic residues" evidence="1">
    <location>
        <begin position="18"/>
        <end position="34"/>
    </location>
</feature>
<feature type="compositionally biased region" description="Basic and acidic residues" evidence="1">
    <location>
        <begin position="130"/>
        <end position="150"/>
    </location>
</feature>
<gene>
    <name evidence="3" type="ORF">GLX27_004198</name>
</gene>
<dbReference type="Proteomes" id="UP000818624">
    <property type="component" value="Chromosome 5"/>
</dbReference>